<keyword evidence="1" id="KW-1133">Transmembrane helix</keyword>
<protein>
    <submittedName>
        <fullName evidence="2">Uncharacterized protein</fullName>
    </submittedName>
</protein>
<reference evidence="2" key="1">
    <citation type="submission" date="2017-02" db="EMBL/GenBank/DDBJ databases">
        <authorList>
            <person name="Regsiter A."/>
            <person name="William W."/>
        </authorList>
    </citation>
    <scope>NUCLEOTIDE SEQUENCE</scope>
    <source>
        <strain evidence="2">BdmA 4</strain>
    </source>
</reference>
<dbReference type="EMBL" id="FWDO01000009">
    <property type="protein sequence ID" value="SLM20055.1"/>
    <property type="molecule type" value="Genomic_DNA"/>
</dbReference>
<gene>
    <name evidence="2" type="ORF">SPIRO4BDMA_90003</name>
</gene>
<evidence type="ECO:0000256" key="1">
    <source>
        <dbReference type="SAM" id="Phobius"/>
    </source>
</evidence>
<dbReference type="AlphaFoldDB" id="A0A3P3XUT3"/>
<evidence type="ECO:0000313" key="2">
    <source>
        <dbReference type="EMBL" id="SLM20055.1"/>
    </source>
</evidence>
<keyword evidence="1" id="KW-0812">Transmembrane</keyword>
<accession>A0A3P3XUT3</accession>
<organism evidence="2">
    <name type="scientific">uncultured spirochete</name>
    <dbReference type="NCBI Taxonomy" id="156406"/>
    <lineage>
        <taxon>Bacteria</taxon>
        <taxon>Pseudomonadati</taxon>
        <taxon>Spirochaetota</taxon>
        <taxon>Spirochaetia</taxon>
        <taxon>Spirochaetales</taxon>
        <taxon>environmental samples</taxon>
    </lineage>
</organism>
<sequence>MFYAPLSITSAISIFIEYFFILIIYRIPKAERGVHFVIDLYVCFQLLF</sequence>
<name>A0A3P3XUT3_9SPIR</name>
<feature type="transmembrane region" description="Helical" evidence="1">
    <location>
        <begin position="6"/>
        <end position="25"/>
    </location>
</feature>
<keyword evidence="1" id="KW-0472">Membrane</keyword>
<proteinExistence type="predicted"/>